<reference evidence="1 2" key="1">
    <citation type="submission" date="2019-03" db="EMBL/GenBank/DDBJ databases">
        <title>First draft genome of Liparis tanakae, snailfish: a comprehensive survey of snailfish specific genes.</title>
        <authorList>
            <person name="Kim W."/>
            <person name="Song I."/>
            <person name="Jeong J.-H."/>
            <person name="Kim D."/>
            <person name="Kim S."/>
            <person name="Ryu S."/>
            <person name="Song J.Y."/>
            <person name="Lee S.K."/>
        </authorList>
    </citation>
    <scope>NUCLEOTIDE SEQUENCE [LARGE SCALE GENOMIC DNA]</scope>
    <source>
        <tissue evidence="1">Muscle</tissue>
    </source>
</reference>
<evidence type="ECO:0000313" key="2">
    <source>
        <dbReference type="Proteomes" id="UP000314294"/>
    </source>
</evidence>
<proteinExistence type="predicted"/>
<evidence type="ECO:0000313" key="1">
    <source>
        <dbReference type="EMBL" id="TNN57986.1"/>
    </source>
</evidence>
<protein>
    <submittedName>
        <fullName evidence="1">Uncharacterized protein</fullName>
    </submittedName>
</protein>
<comment type="caution">
    <text evidence="1">The sequence shown here is derived from an EMBL/GenBank/DDBJ whole genome shotgun (WGS) entry which is preliminary data.</text>
</comment>
<dbReference type="EMBL" id="SRLO01000392">
    <property type="protein sequence ID" value="TNN57986.1"/>
    <property type="molecule type" value="Genomic_DNA"/>
</dbReference>
<keyword evidence="2" id="KW-1185">Reference proteome</keyword>
<organism evidence="1 2">
    <name type="scientific">Liparis tanakae</name>
    <name type="common">Tanaka's snailfish</name>
    <dbReference type="NCBI Taxonomy" id="230148"/>
    <lineage>
        <taxon>Eukaryota</taxon>
        <taxon>Metazoa</taxon>
        <taxon>Chordata</taxon>
        <taxon>Craniata</taxon>
        <taxon>Vertebrata</taxon>
        <taxon>Euteleostomi</taxon>
        <taxon>Actinopterygii</taxon>
        <taxon>Neopterygii</taxon>
        <taxon>Teleostei</taxon>
        <taxon>Neoteleostei</taxon>
        <taxon>Acanthomorphata</taxon>
        <taxon>Eupercaria</taxon>
        <taxon>Perciformes</taxon>
        <taxon>Cottioidei</taxon>
        <taxon>Cottales</taxon>
        <taxon>Liparidae</taxon>
        <taxon>Liparis</taxon>
    </lineage>
</organism>
<gene>
    <name evidence="1" type="ORF">EYF80_031810</name>
</gene>
<name>A0A4Z2GWT6_9TELE</name>
<sequence>MLWSMSSFLNTILTEFPGNLRSRKRIQKKLKFPWNVNATTATFRVCRQSSSSVVRDNRWWTKSPLANRQPYSVTLVAHGNRRTFPRLGPVVELWLTPGEQAVGAGVF</sequence>
<dbReference type="AlphaFoldDB" id="A0A4Z2GWT6"/>
<accession>A0A4Z2GWT6</accession>
<dbReference type="Proteomes" id="UP000314294">
    <property type="component" value="Unassembled WGS sequence"/>
</dbReference>